<dbReference type="GO" id="GO:0005524">
    <property type="term" value="F:ATP binding"/>
    <property type="evidence" value="ECO:0007669"/>
    <property type="project" value="UniProtKB-UniRule"/>
</dbReference>
<keyword evidence="1" id="KW-0235">DNA replication</keyword>
<dbReference type="Pfam" id="PF03796">
    <property type="entry name" value="DnaB_C"/>
    <property type="match status" value="1"/>
</dbReference>
<evidence type="ECO:0000313" key="4">
    <source>
        <dbReference type="Proteomes" id="UP000504935"/>
    </source>
</evidence>
<keyword evidence="4" id="KW-1185">Reference proteome</keyword>
<evidence type="ECO:0000256" key="1">
    <source>
        <dbReference type="HAMAP-Rule" id="MF_04154"/>
    </source>
</evidence>
<dbReference type="GeneID" id="55412430"/>
<dbReference type="EMBL" id="AP013545">
    <property type="protein sequence ID" value="BAQ94312.1"/>
    <property type="molecule type" value="Genomic_DNA"/>
</dbReference>
<feature type="binding site" evidence="1">
    <location>
        <position position="220"/>
    </location>
    <ligand>
        <name>Mg(2+)</name>
        <dbReference type="ChEBI" id="CHEBI:18420"/>
        <label>2</label>
    </ligand>
</feature>
<feature type="site" description="dTTP/dATP binding" evidence="1">
    <location>
        <position position="439"/>
    </location>
</feature>
<comment type="subunit">
    <text evidence="1">Homohexamer. Assembles as a hexamer onto linear or circular ssDNA in the presence of ATP or dTTP. Interacts (via C-terminus) with the viral DNA polymerase that is bound to DNA; this interaction is essential to initiate leading-strand DNA synthesis. The priming complex consists of 2 DNA polymerases and 1 helicase-primase hexamer that assemble on the DNA template. Interacts with the single-stranded DNA-binding protein. Part of the replicase complex that includes the DNA polymerase, the primase/helicase and the single-stranded DNA binding protein.</text>
</comment>
<dbReference type="GO" id="GO:0039693">
    <property type="term" value="P:viral DNA genome replication"/>
    <property type="evidence" value="ECO:0007669"/>
    <property type="project" value="UniProtKB-UniRule"/>
</dbReference>
<feature type="zinc finger region" description="C4-like; zinc ribbon fold" evidence="1">
    <location>
        <begin position="12"/>
        <end position="34"/>
    </location>
</feature>
<dbReference type="Gene3D" id="3.40.1360.10">
    <property type="match status" value="1"/>
</dbReference>
<reference evidence="3 4" key="1">
    <citation type="journal article" date="2013" name="PLoS Genet.">
        <title>Expanding the Marine Virosphere Using Metagenomics.</title>
        <authorList>
            <person name="Mizuno C.M."/>
            <person name="Rodriguez-Valera F."/>
            <person name="Kimes N.E."/>
            <person name="Ghai R."/>
        </authorList>
    </citation>
    <scope>NUCLEOTIDE SEQUENCE [LARGE SCALE GENOMIC DNA]</scope>
    <source>
        <strain evidence="3">UvMED-CGR-U-MedDCM-OCT-S46-C10</strain>
    </source>
</reference>
<dbReference type="GO" id="GO:0043139">
    <property type="term" value="F:5'-3' DNA helicase activity"/>
    <property type="evidence" value="ECO:0007669"/>
    <property type="project" value="InterPro"/>
</dbReference>
<feature type="binding site" evidence="1">
    <location>
        <position position="31"/>
    </location>
    <ligand>
        <name>Zn(2+)</name>
        <dbReference type="ChEBI" id="CHEBI:29105"/>
    </ligand>
</feature>
<dbReference type="PROSITE" id="PS51199">
    <property type="entry name" value="SF4_HELICASE"/>
    <property type="match status" value="1"/>
</dbReference>
<feature type="binding site" evidence="1">
    <location>
        <position position="12"/>
    </location>
    <ligand>
        <name>Zn(2+)</name>
        <dbReference type="ChEBI" id="CHEBI:29105"/>
    </ligand>
</feature>
<dbReference type="Gene3D" id="2.20.25.180">
    <property type="match status" value="1"/>
</dbReference>
<dbReference type="GO" id="GO:0008270">
    <property type="term" value="F:zinc ion binding"/>
    <property type="evidence" value="ECO:0007669"/>
    <property type="project" value="UniProtKB-UniRule"/>
</dbReference>
<keyword evidence="1" id="KW-0863">Zinc-finger</keyword>
<feature type="binding site" evidence="1">
    <location>
        <position position="15"/>
    </location>
    <ligand>
        <name>Zn(2+)</name>
        <dbReference type="ChEBI" id="CHEBI:29105"/>
    </ligand>
</feature>
<dbReference type="InterPro" id="IPR027417">
    <property type="entry name" value="P-loop_NTPase"/>
</dbReference>
<feature type="site" description="dTTP/dATP binding" evidence="1">
    <location>
        <position position="497"/>
    </location>
</feature>
<keyword evidence="1" id="KW-0347">Helicase</keyword>
<feature type="binding site" evidence="1">
    <location>
        <begin position="291"/>
        <end position="298"/>
    </location>
    <ligand>
        <name>ATP</name>
        <dbReference type="ChEBI" id="CHEBI:30616"/>
    </ligand>
</feature>
<dbReference type="SUPFAM" id="SSF57783">
    <property type="entry name" value="Zinc beta-ribbon"/>
    <property type="match status" value="1"/>
</dbReference>
<comment type="caution">
    <text evidence="1">Lacks conserved residue(s) required for the propagation of feature annotation.</text>
</comment>
<keyword evidence="1" id="KW-0808">Transferase</keyword>
<dbReference type="InterPro" id="IPR046394">
    <property type="entry name" value="Helic_Prim_T7"/>
</dbReference>
<organism evidence="3 4">
    <name type="scientific">uncultured phage MedDCM-OCT-S46-C10</name>
    <dbReference type="NCBI Taxonomy" id="2741074"/>
    <lineage>
        <taxon>Viruses</taxon>
        <taxon>Duplodnaviria</taxon>
        <taxon>Heunggongvirae</taxon>
        <taxon>Uroviricota</taxon>
        <taxon>Caudoviricetes</taxon>
        <taxon>Autographivirales</taxon>
        <taxon>Foussvirus</taxon>
        <taxon>Foussvirus S46C10</taxon>
    </lineage>
</organism>
<keyword evidence="1" id="KW-0548">Nucleotidyltransferase</keyword>
<protein>
    <recommendedName>
        <fullName evidence="1">DNA helicase/primase</fullName>
        <ecNumber evidence="1">2.7.7.-</ecNumber>
        <ecNumber evidence="1">3.6.4.12</ecNumber>
    </recommendedName>
</protein>
<comment type="similarity">
    <text evidence="1">Belongs to the Teseptimavirus DNA helicase/primase family.</text>
</comment>
<dbReference type="GO" id="GO:0006269">
    <property type="term" value="P:DNA replication, synthesis of primer"/>
    <property type="evidence" value="ECO:0007669"/>
    <property type="project" value="UniProtKB-KW"/>
</dbReference>
<dbReference type="Pfam" id="PF21268">
    <property type="entry name" value="Helic-prim_T7_N"/>
    <property type="match status" value="1"/>
</dbReference>
<dbReference type="Gene3D" id="3.40.50.300">
    <property type="entry name" value="P-loop containing nucleotide triphosphate hydrolases"/>
    <property type="match status" value="1"/>
</dbReference>
<keyword evidence="1" id="KW-0067">ATP-binding</keyword>
<dbReference type="InterPro" id="IPR034154">
    <property type="entry name" value="TOPRIM_DnaG/twinkle"/>
</dbReference>
<dbReference type="PANTHER" id="PTHR12873:SF0">
    <property type="entry name" value="TWINKLE MTDNA HELICASE"/>
    <property type="match status" value="1"/>
</dbReference>
<comment type="domain">
    <text evidence="1">The N-terminus zinc finger domain is essential for delivering the primed DNA template to the DNA polymerase. The central core domain contains the primase activity. The C-terminus region is responsible for the helicase activity and binds 1 Mg(2+)-dTTP.</text>
</comment>
<feature type="site" description="dTTP/dATP binding" evidence="1">
    <location>
        <position position="478"/>
    </location>
</feature>
<feature type="binding site" evidence="1">
    <location>
        <position position="140"/>
    </location>
    <ligand>
        <name>Mg(2+)</name>
        <dbReference type="ChEBI" id="CHEBI:18420"/>
        <label>1</label>
        <note>catalytic</note>
    </ligand>
</feature>
<dbReference type="EC" id="3.6.4.12" evidence="1"/>
<dbReference type="Pfam" id="PF13155">
    <property type="entry name" value="Toprim_2"/>
    <property type="match status" value="1"/>
</dbReference>
<dbReference type="GO" id="GO:0016787">
    <property type="term" value="F:hydrolase activity"/>
    <property type="evidence" value="ECO:0007669"/>
    <property type="project" value="UniProtKB-KW"/>
</dbReference>
<comment type="catalytic activity">
    <reaction evidence="1">
        <text>ATP + H2O = ADP + phosphate + H(+)</text>
        <dbReference type="Rhea" id="RHEA:13065"/>
        <dbReference type="ChEBI" id="CHEBI:15377"/>
        <dbReference type="ChEBI" id="CHEBI:15378"/>
        <dbReference type="ChEBI" id="CHEBI:30616"/>
        <dbReference type="ChEBI" id="CHEBI:43474"/>
        <dbReference type="ChEBI" id="CHEBI:456216"/>
        <dbReference type="EC" id="3.6.4.12"/>
    </reaction>
</comment>
<dbReference type="GO" id="GO:0003899">
    <property type="term" value="F:DNA-directed RNA polymerase activity"/>
    <property type="evidence" value="ECO:0007669"/>
    <property type="project" value="UniProtKB-UniRule"/>
</dbReference>
<feature type="binding site" evidence="1">
    <location>
        <position position="34"/>
    </location>
    <ligand>
        <name>Zn(2+)</name>
        <dbReference type="ChEBI" id="CHEBI:29105"/>
    </ligand>
</feature>
<dbReference type="InterPro" id="IPR007694">
    <property type="entry name" value="DNA_helicase_DnaB-like_C"/>
</dbReference>
<keyword evidence="1" id="KW-0862">Zinc</keyword>
<keyword evidence="1" id="KW-0460">Magnesium</keyword>
<dbReference type="InterPro" id="IPR027032">
    <property type="entry name" value="Twinkle-like"/>
</dbReference>
<keyword evidence="1" id="KW-0479">Metal-binding</keyword>
<sequence>MENSEFSYHAPCFECGSKDNVAVYSDSHGHCFGCGHYYSTYEKQEVTVEKINKELVQGECKPLIKRKINKETVTKFNYQTGKHNGKNVQIANYYDKNNKLVAQKLRYPDKSFQWIGDSKNAVLFGQNLWRNGGKQICILEGEIDSMSLSSLQNNKWACVSIKTGSQGAKKDLQQQLEWLEKFESIVLMFDSDSAGQSAAQECSKIFTPGKCKIATLPLKDANEMLVQGKTKELIDCMWGAKAYRPDGIISGEEIFDTLVKEETNQTIPYPFECLNTKTKGMRTGELVVITSGTGQGKSQLCRHIGHHLIKQGESVGYIALEESVKRTALGIMSIDVQKPLHLDRKIIDDDTFKNSFSSTVGSGLLYLYDSFGSTESENLLSKIRYLAKGLGVRWVILDHLSIVVSGLETYDERKLIDITMTRLRSLVEETGIGLILVSHLRRPEGNKGYEDGVQTSLNALRGSQAISQLADCVIGLERDQNDDENKKFTTVRVLKNRHVGDTGKCGTLFFNEDTSCLLETKERNDF</sequence>
<dbReference type="InterPro" id="IPR048774">
    <property type="entry name" value="Helic-prim_T7_N"/>
</dbReference>
<evidence type="ECO:0000259" key="2">
    <source>
        <dbReference type="PROSITE" id="PS51199"/>
    </source>
</evidence>
<name>A0A6S4PA18_9CAUD</name>
<keyword evidence="1" id="KW-0639">Primosome</keyword>
<accession>A0A6S4PA18</accession>
<dbReference type="SUPFAM" id="SSF56731">
    <property type="entry name" value="DNA primase core"/>
    <property type="match status" value="1"/>
</dbReference>
<keyword evidence="1" id="KW-0511">Multifunctional enzyme</keyword>
<comment type="cofactor">
    <cofactor evidence="1">
        <name>Mg(2+)</name>
        <dbReference type="ChEBI" id="CHEBI:18420"/>
    </cofactor>
    <text evidence="1">Binds 2 Mg(2+), one of which is catalytic.</text>
</comment>
<dbReference type="SUPFAM" id="SSF52540">
    <property type="entry name" value="P-loop containing nucleoside triphosphate hydrolases"/>
    <property type="match status" value="1"/>
</dbReference>
<dbReference type="RefSeq" id="YP_009777854.1">
    <property type="nucleotide sequence ID" value="NC_047705.1"/>
</dbReference>
<feature type="binding site" evidence="1">
    <location>
        <position position="190"/>
    </location>
    <ligand>
        <name>Mg(2+)</name>
        <dbReference type="ChEBI" id="CHEBI:18420"/>
        <label>1</label>
        <note>catalytic</note>
    </ligand>
</feature>
<comment type="function">
    <text evidence="1">ATP-dependent DNA helicase and primase essential for viral DNA replication and recombination. The helicase moves 5' -&gt; 3' on the lagging strand template, unwinding the DNA duplex ahead of the leading strand polymerase at the replication fork and generating ssDNA for both leading and lagging strand synthesis. ATP or dTTP hydrolysis propels each helicase domain to translocate sequentially along DNA. Mediates strand transfer when a joint molecule is available and participates in recombinational DNA repair through its role in strand exchange. Primase activity synthesizes short RNA primers at the sequence 5'-GTC-3' on the lagging strand that the polymerase elongates using dNTPs and providing the primase is still present.</text>
</comment>
<keyword evidence="1" id="KW-1194">Viral DNA replication</keyword>
<dbReference type="Proteomes" id="UP000504935">
    <property type="component" value="Segment"/>
</dbReference>
<keyword evidence="1" id="KW-0547">Nucleotide-binding</keyword>
<evidence type="ECO:0000313" key="3">
    <source>
        <dbReference type="EMBL" id="BAQ94312.1"/>
    </source>
</evidence>
<dbReference type="PANTHER" id="PTHR12873">
    <property type="entry name" value="T7-LIKE MITOCHONDRIAL DNA HELICASE"/>
    <property type="match status" value="1"/>
</dbReference>
<dbReference type="KEGG" id="vg:55412430"/>
<dbReference type="GO" id="GO:0003697">
    <property type="term" value="F:single-stranded DNA binding"/>
    <property type="evidence" value="ECO:0007669"/>
    <property type="project" value="InterPro"/>
</dbReference>
<dbReference type="CDD" id="cd01029">
    <property type="entry name" value="TOPRIM_primases"/>
    <property type="match status" value="1"/>
</dbReference>
<keyword evidence="1" id="KW-0378">Hydrolase</keyword>
<dbReference type="CDD" id="cd19483">
    <property type="entry name" value="RecA-like_Gp4D_helicase"/>
    <property type="match status" value="1"/>
</dbReference>
<dbReference type="EC" id="2.7.7.-" evidence="1"/>
<dbReference type="Gene3D" id="2.20.25.10">
    <property type="match status" value="1"/>
</dbReference>
<feature type="domain" description="SF4 helicase" evidence="2">
    <location>
        <begin position="260"/>
        <end position="524"/>
    </location>
</feature>
<dbReference type="HAMAP" id="MF_04154">
    <property type="entry name" value="Helic_Prim_T7"/>
    <property type="match status" value="1"/>
</dbReference>
<proteinExistence type="inferred from homology"/>